<dbReference type="RefSeq" id="WP_016458436.1">
    <property type="nucleotide sequence ID" value="NZ_KE150447.1"/>
</dbReference>
<dbReference type="Gene3D" id="1.10.1020.10">
    <property type="entry name" value="Adenine-specific Methyltransferase, Domain 2"/>
    <property type="match status" value="1"/>
</dbReference>
<comment type="caution">
    <text evidence="7">The sequence shown here is derived from an EMBL/GenBank/DDBJ whole genome shotgun (WGS) entry which is preliminary data.</text>
</comment>
<dbReference type="InterPro" id="IPR012327">
    <property type="entry name" value="MeTrfase_D12"/>
</dbReference>
<dbReference type="InterPro" id="IPR023095">
    <property type="entry name" value="Ade_MeTrfase_dom_2"/>
</dbReference>
<accession>S2Z2L6</accession>
<comment type="catalytic activity">
    <reaction evidence="6">
        <text>a 2'-deoxyadenosine in DNA + S-adenosyl-L-methionine = an N(6)-methyl-2'-deoxyadenosine in DNA + S-adenosyl-L-homocysteine + H(+)</text>
        <dbReference type="Rhea" id="RHEA:15197"/>
        <dbReference type="Rhea" id="RHEA-COMP:12418"/>
        <dbReference type="Rhea" id="RHEA-COMP:12419"/>
        <dbReference type="ChEBI" id="CHEBI:15378"/>
        <dbReference type="ChEBI" id="CHEBI:57856"/>
        <dbReference type="ChEBI" id="CHEBI:59789"/>
        <dbReference type="ChEBI" id="CHEBI:90615"/>
        <dbReference type="ChEBI" id="CHEBI:90616"/>
        <dbReference type="EC" id="2.1.1.72"/>
    </reaction>
</comment>
<keyword evidence="4" id="KW-0808">Transferase</keyword>
<keyword evidence="5" id="KW-0949">S-adenosyl-L-methionine</keyword>
<dbReference type="GO" id="GO:0009007">
    <property type="term" value="F:site-specific DNA-methyltransferase (adenine-specific) activity"/>
    <property type="evidence" value="ECO:0007669"/>
    <property type="project" value="UniProtKB-EC"/>
</dbReference>
<dbReference type="AlphaFoldDB" id="S2Z2L6"/>
<keyword evidence="8" id="KW-1185">Reference proteome</keyword>
<organism evidence="7 8">
    <name type="scientific">Corynebacterium pyruviciproducens ATCC BAA-1742</name>
    <dbReference type="NCBI Taxonomy" id="1125779"/>
    <lineage>
        <taxon>Bacteria</taxon>
        <taxon>Bacillati</taxon>
        <taxon>Actinomycetota</taxon>
        <taxon>Actinomycetes</taxon>
        <taxon>Mycobacteriales</taxon>
        <taxon>Corynebacteriaceae</taxon>
        <taxon>Corynebacterium</taxon>
    </lineage>
</organism>
<dbReference type="GO" id="GO:0043565">
    <property type="term" value="F:sequence-specific DNA binding"/>
    <property type="evidence" value="ECO:0007669"/>
    <property type="project" value="TreeGrafter"/>
</dbReference>
<dbReference type="GO" id="GO:0006298">
    <property type="term" value="P:mismatch repair"/>
    <property type="evidence" value="ECO:0007669"/>
    <property type="project" value="TreeGrafter"/>
</dbReference>
<dbReference type="PANTHER" id="PTHR30481">
    <property type="entry name" value="DNA ADENINE METHYLASE"/>
    <property type="match status" value="1"/>
</dbReference>
<protein>
    <recommendedName>
        <fullName evidence="2">site-specific DNA-methyltransferase (adenine-specific)</fullName>
        <ecNumber evidence="2">2.1.1.72</ecNumber>
    </recommendedName>
</protein>
<dbReference type="PATRIC" id="fig|1125779.3.peg.1650"/>
<dbReference type="Pfam" id="PF02086">
    <property type="entry name" value="MethyltransfD12"/>
    <property type="match status" value="1"/>
</dbReference>
<evidence type="ECO:0000313" key="7">
    <source>
        <dbReference type="EMBL" id="EPD68510.1"/>
    </source>
</evidence>
<name>S2Z2L6_9CORY</name>
<gene>
    <name evidence="7" type="ORF">HMPREF1219_01691</name>
</gene>
<dbReference type="PROSITE" id="PS00092">
    <property type="entry name" value="N6_MTASE"/>
    <property type="match status" value="1"/>
</dbReference>
<dbReference type="InterPro" id="IPR002052">
    <property type="entry name" value="DNA_methylase_N6_adenine_CS"/>
</dbReference>
<sequence>MESEIVCCKLSDFPKSNQPTPFPMQGSKRTQVPIISRLIPAGQPNLIEPFCGSAAVSIGLRMLGLVSEVTISDINPSIIDLWQNILSAPDALADEYSQVWNAQFSPTWNGDYKAYFLHIRNHYNQRNEGDEYAAEFLFLLNRIVKAALRYSGTRMNQSADKRRVGAKDTTVRRRIFDTYAVMQGANARTIDWREALLQAVPDDIIYLDPPYQGTSTAADKRYIQGLDVDAFEKGINWAVHHGLKMIISYDALVGPVVYGRPLDPALKLTPIDLVTGISSQAMLLRKKIEAHETLYLSPALVDDLGGLSSVKARLTPQRMTETSLF</sequence>
<dbReference type="STRING" id="1125779.HMPREF1219_01691"/>
<evidence type="ECO:0000256" key="1">
    <source>
        <dbReference type="ARBA" id="ARBA00006594"/>
    </source>
</evidence>
<reference evidence="7 8" key="1">
    <citation type="submission" date="2013-05" db="EMBL/GenBank/DDBJ databases">
        <title>The Genome Sequence of Corynebacterium pyruviciproducens 1773O (ATCC BAA-1742).</title>
        <authorList>
            <consortium name="The Broad Institute Genomics Platform"/>
            <person name="Earl A."/>
            <person name="Ward D."/>
            <person name="Feldgarden M."/>
            <person name="Gevers D."/>
            <person name="Tong J."/>
            <person name="Walker B."/>
            <person name="Young S."/>
            <person name="Zeng Q."/>
            <person name="Gargeya S."/>
            <person name="Fitzgerald M."/>
            <person name="Haas B."/>
            <person name="Abouelleil A."/>
            <person name="Allen A.W."/>
            <person name="Alvarado L."/>
            <person name="Arachchi H.M."/>
            <person name="Berlin A.M."/>
            <person name="Chapman S.B."/>
            <person name="Gainer-Dewar J."/>
            <person name="Goldberg J."/>
            <person name="Griggs A."/>
            <person name="Gujja S."/>
            <person name="Hansen M."/>
            <person name="Howarth C."/>
            <person name="Imamovic A."/>
            <person name="Ireland A."/>
            <person name="Larimer J."/>
            <person name="McCowan C."/>
            <person name="Murphy C."/>
            <person name="Pearson M."/>
            <person name="Poon T.W."/>
            <person name="Priest M."/>
            <person name="Roberts A."/>
            <person name="Saif S."/>
            <person name="Shea T."/>
            <person name="Sisk P."/>
            <person name="Sykes S."/>
            <person name="Wortman J."/>
            <person name="Nusbaum C."/>
            <person name="Birren B."/>
        </authorList>
    </citation>
    <scope>NUCLEOTIDE SEQUENCE [LARGE SCALE GENOMIC DNA]</scope>
    <source>
        <strain evidence="7 8">ATCC BAA-1742</strain>
    </source>
</reference>
<keyword evidence="3" id="KW-0489">Methyltransferase</keyword>
<dbReference type="GO" id="GO:0032259">
    <property type="term" value="P:methylation"/>
    <property type="evidence" value="ECO:0007669"/>
    <property type="project" value="UniProtKB-KW"/>
</dbReference>
<dbReference type="InterPro" id="IPR029063">
    <property type="entry name" value="SAM-dependent_MTases_sf"/>
</dbReference>
<dbReference type="Proteomes" id="UP000014408">
    <property type="component" value="Unassembled WGS sequence"/>
</dbReference>
<dbReference type="HOGENOM" id="CLU_063430_2_0_11"/>
<dbReference type="GO" id="GO:0009307">
    <property type="term" value="P:DNA restriction-modification system"/>
    <property type="evidence" value="ECO:0007669"/>
    <property type="project" value="InterPro"/>
</dbReference>
<dbReference type="Gene3D" id="3.40.50.150">
    <property type="entry name" value="Vaccinia Virus protein VP39"/>
    <property type="match status" value="1"/>
</dbReference>
<dbReference type="EC" id="2.1.1.72" evidence="2"/>
<evidence type="ECO:0000256" key="4">
    <source>
        <dbReference type="ARBA" id="ARBA00022679"/>
    </source>
</evidence>
<dbReference type="GO" id="GO:1904047">
    <property type="term" value="F:S-adenosyl-L-methionine binding"/>
    <property type="evidence" value="ECO:0007669"/>
    <property type="project" value="TreeGrafter"/>
</dbReference>
<evidence type="ECO:0000256" key="5">
    <source>
        <dbReference type="ARBA" id="ARBA00022691"/>
    </source>
</evidence>
<proteinExistence type="inferred from homology"/>
<dbReference type="SUPFAM" id="SSF53335">
    <property type="entry name" value="S-adenosyl-L-methionine-dependent methyltransferases"/>
    <property type="match status" value="1"/>
</dbReference>
<dbReference type="EMBL" id="ATBY01000015">
    <property type="protein sequence ID" value="EPD68510.1"/>
    <property type="molecule type" value="Genomic_DNA"/>
</dbReference>
<evidence type="ECO:0000256" key="3">
    <source>
        <dbReference type="ARBA" id="ARBA00022603"/>
    </source>
</evidence>
<evidence type="ECO:0000313" key="8">
    <source>
        <dbReference type="Proteomes" id="UP000014408"/>
    </source>
</evidence>
<evidence type="ECO:0000256" key="6">
    <source>
        <dbReference type="ARBA" id="ARBA00047942"/>
    </source>
</evidence>
<comment type="similarity">
    <text evidence="1">Belongs to the N(4)/N(6)-methyltransferase family.</text>
</comment>
<dbReference type="PRINTS" id="PR00505">
    <property type="entry name" value="D12N6MTFRASE"/>
</dbReference>
<dbReference type="eggNOG" id="COG0338">
    <property type="taxonomic scope" value="Bacteria"/>
</dbReference>
<evidence type="ECO:0000256" key="2">
    <source>
        <dbReference type="ARBA" id="ARBA00011900"/>
    </source>
</evidence>